<dbReference type="SUPFAM" id="SSF81296">
    <property type="entry name" value="E set domains"/>
    <property type="match status" value="1"/>
</dbReference>
<feature type="compositionally biased region" description="Basic and acidic residues" evidence="4">
    <location>
        <begin position="93"/>
        <end position="126"/>
    </location>
</feature>
<dbReference type="GO" id="GO:0031588">
    <property type="term" value="C:nucleotide-activated protein kinase complex"/>
    <property type="evidence" value="ECO:0007669"/>
    <property type="project" value="TreeGrafter"/>
</dbReference>
<gene>
    <name evidence="6" type="ORF">AJ79_07565</name>
</gene>
<evidence type="ECO:0000313" key="7">
    <source>
        <dbReference type="Proteomes" id="UP000223968"/>
    </source>
</evidence>
<dbReference type="InterPro" id="IPR013783">
    <property type="entry name" value="Ig-like_fold"/>
</dbReference>
<feature type="region of interest" description="Disordered" evidence="4">
    <location>
        <begin position="1"/>
        <end position="184"/>
    </location>
</feature>
<dbReference type="EMBL" id="PDNB01000156">
    <property type="protein sequence ID" value="PGH02686.1"/>
    <property type="molecule type" value="Genomic_DNA"/>
</dbReference>
<dbReference type="AlphaFoldDB" id="A0A2B7X0U7"/>
<evidence type="ECO:0000313" key="6">
    <source>
        <dbReference type="EMBL" id="PGH02686.1"/>
    </source>
</evidence>
<evidence type="ECO:0000256" key="2">
    <source>
        <dbReference type="ARBA" id="ARBA00010926"/>
    </source>
</evidence>
<dbReference type="Gene3D" id="2.60.40.10">
    <property type="entry name" value="Immunoglobulins"/>
    <property type="match status" value="1"/>
</dbReference>
<comment type="subcellular location">
    <subcellularLocation>
        <location evidence="1">Cytoplasm</location>
    </subcellularLocation>
</comment>
<feature type="compositionally biased region" description="Polar residues" evidence="4">
    <location>
        <begin position="75"/>
        <end position="92"/>
    </location>
</feature>
<dbReference type="PANTHER" id="PTHR10343:SF84">
    <property type="entry name" value="5'-AMP-ACTIVATED PROTEIN KINASE SUBUNIT BETA-1"/>
    <property type="match status" value="1"/>
</dbReference>
<dbReference type="GO" id="GO:0005634">
    <property type="term" value="C:nucleus"/>
    <property type="evidence" value="ECO:0007669"/>
    <property type="project" value="TreeGrafter"/>
</dbReference>
<reference evidence="6 7" key="1">
    <citation type="submission" date="2017-10" db="EMBL/GenBank/DDBJ databases">
        <title>Comparative genomics in systemic dimorphic fungi from Ajellomycetaceae.</title>
        <authorList>
            <person name="Munoz J.F."/>
            <person name="Mcewen J.G."/>
            <person name="Clay O.K."/>
            <person name="Cuomo C.A."/>
        </authorList>
    </citation>
    <scope>NUCLEOTIDE SEQUENCE [LARGE SCALE GENOMIC DNA]</scope>
    <source>
        <strain evidence="6 7">UAMH5409</strain>
    </source>
</reference>
<feature type="compositionally biased region" description="Low complexity" evidence="4">
    <location>
        <begin position="132"/>
        <end position="156"/>
    </location>
</feature>
<dbReference type="OrthoDB" id="531008at2759"/>
<evidence type="ECO:0000256" key="4">
    <source>
        <dbReference type="SAM" id="MobiDB-lite"/>
    </source>
</evidence>
<dbReference type="PANTHER" id="PTHR10343">
    <property type="entry name" value="5'-AMP-ACTIVATED PROTEIN KINASE , BETA SUBUNIT"/>
    <property type="match status" value="1"/>
</dbReference>
<feature type="compositionally biased region" description="Polar residues" evidence="4">
    <location>
        <begin position="52"/>
        <end position="66"/>
    </location>
</feature>
<dbReference type="Proteomes" id="UP000223968">
    <property type="component" value="Unassembled WGS sequence"/>
</dbReference>
<dbReference type="InterPro" id="IPR006828">
    <property type="entry name" value="ASC_dom"/>
</dbReference>
<dbReference type="Pfam" id="PF16561">
    <property type="entry name" value="AMPK1_CBM"/>
    <property type="match status" value="1"/>
</dbReference>
<dbReference type="CDD" id="cd02859">
    <property type="entry name" value="E_set_AMPKbeta_like_N"/>
    <property type="match status" value="1"/>
</dbReference>
<dbReference type="GO" id="GO:0005737">
    <property type="term" value="C:cytoplasm"/>
    <property type="evidence" value="ECO:0007669"/>
    <property type="project" value="UniProtKB-SubCell"/>
</dbReference>
<dbReference type="InterPro" id="IPR050827">
    <property type="entry name" value="CRP1_MDG1_kinase"/>
</dbReference>
<proteinExistence type="inferred from homology"/>
<dbReference type="InterPro" id="IPR032640">
    <property type="entry name" value="AMPK1_CBM"/>
</dbReference>
<protein>
    <recommendedName>
        <fullName evidence="5">Association with the SNF1 complex (ASC) domain-containing protein</fullName>
    </recommendedName>
</protein>
<dbReference type="InterPro" id="IPR037256">
    <property type="entry name" value="ASC_dom_sf"/>
</dbReference>
<evidence type="ECO:0000256" key="3">
    <source>
        <dbReference type="ARBA" id="ARBA00022490"/>
    </source>
</evidence>
<comment type="similarity">
    <text evidence="2">Belongs to the 5'-AMP-activated protein kinase beta subunit family.</text>
</comment>
<evidence type="ECO:0000259" key="5">
    <source>
        <dbReference type="SMART" id="SM01010"/>
    </source>
</evidence>
<sequence length="524" mass="56258">MGNTPSKAPPHGGEPSPNSNYPTSTASQHGANYDRRVNRRSSIQALSGPGTGSKSTAADPSASRESATGHPIPHRQQQPVQQWLQNRNITETSRPEQYHKQQQQRDSRRGYKESIDRREYTRDIPARPKTPPSSSAHQPAPAPAPSHSHPLSPEPSKAVRVPSANHGHGHGHHEQYPSIEPSGPTLSAYYGASAHLSRPPRLPLPIGDAETAPGSPIMAPSSSQGIAPVLIDKAEMDLDIHDRGESVLGDEEDGGDELEGGMGEGMGVGMGDGTGMGVGDGGVGLSKAVPTTIEWRGGGEKVYVTGTFVNWERKFRLHKSETEEGVQSTTLQLRQGTHHLKFIVDGIMSTSDQLPTAVDFTNHLVNYIEVSPEEVQRSRRSSDLHPDHRGSDEDLQQQREAAPEEEIPLGDFRNIIPPFLLDIETEGEEGEEGEGGARYTQAANVIGDAPAPPILPLLLGKSILNSATPMKDDSSVLNVPNHTVLNHLATSSIKNGVLATSVTTRYKTKCVTTIVYKPTGNVSG</sequence>
<organism evidence="6 7">
    <name type="scientific">Helicocarpus griseus UAMH5409</name>
    <dbReference type="NCBI Taxonomy" id="1447875"/>
    <lineage>
        <taxon>Eukaryota</taxon>
        <taxon>Fungi</taxon>
        <taxon>Dikarya</taxon>
        <taxon>Ascomycota</taxon>
        <taxon>Pezizomycotina</taxon>
        <taxon>Eurotiomycetes</taxon>
        <taxon>Eurotiomycetidae</taxon>
        <taxon>Onygenales</taxon>
        <taxon>Ajellomycetaceae</taxon>
        <taxon>Helicocarpus</taxon>
    </lineage>
</organism>
<feature type="region of interest" description="Disordered" evidence="4">
    <location>
        <begin position="375"/>
        <end position="408"/>
    </location>
</feature>
<evidence type="ECO:0000256" key="1">
    <source>
        <dbReference type="ARBA" id="ARBA00004496"/>
    </source>
</evidence>
<dbReference type="SMART" id="SM01010">
    <property type="entry name" value="AMPKBI"/>
    <property type="match status" value="1"/>
</dbReference>
<dbReference type="GO" id="GO:0019901">
    <property type="term" value="F:protein kinase binding"/>
    <property type="evidence" value="ECO:0007669"/>
    <property type="project" value="TreeGrafter"/>
</dbReference>
<dbReference type="FunFam" id="2.60.40.10:FF:000562">
    <property type="entry name" value="Snf1 kinase complex beta-subunit Gal83"/>
    <property type="match status" value="1"/>
</dbReference>
<dbReference type="SUPFAM" id="SSF160219">
    <property type="entry name" value="AMPKBI-like"/>
    <property type="match status" value="1"/>
</dbReference>
<dbReference type="InterPro" id="IPR014756">
    <property type="entry name" value="Ig_E-set"/>
</dbReference>
<feature type="compositionally biased region" description="Polar residues" evidence="4">
    <location>
        <begin position="16"/>
        <end position="30"/>
    </location>
</feature>
<dbReference type="GO" id="GO:0007165">
    <property type="term" value="P:signal transduction"/>
    <property type="evidence" value="ECO:0007669"/>
    <property type="project" value="TreeGrafter"/>
</dbReference>
<feature type="domain" description="Association with the SNF1 complex (ASC)" evidence="5">
    <location>
        <begin position="405"/>
        <end position="519"/>
    </location>
</feature>
<accession>A0A2B7X0U7</accession>
<keyword evidence="7" id="KW-1185">Reference proteome</keyword>
<dbReference type="Gene3D" id="6.20.250.60">
    <property type="match status" value="1"/>
</dbReference>
<feature type="compositionally biased region" description="Basic and acidic residues" evidence="4">
    <location>
        <begin position="375"/>
        <end position="392"/>
    </location>
</feature>
<dbReference type="STRING" id="1447875.A0A2B7X0U7"/>
<keyword evidence="3" id="KW-0963">Cytoplasm</keyword>
<dbReference type="Pfam" id="PF04739">
    <property type="entry name" value="AMPKBI"/>
    <property type="match status" value="1"/>
</dbReference>
<comment type="caution">
    <text evidence="6">The sequence shown here is derived from an EMBL/GenBank/DDBJ whole genome shotgun (WGS) entry which is preliminary data.</text>
</comment>
<name>A0A2B7X0U7_9EURO</name>